<keyword evidence="3" id="KW-0479">Metal-binding</keyword>
<dbReference type="SUPFAM" id="SSF51261">
    <property type="entry name" value="Duplicated hybrid motif"/>
    <property type="match status" value="1"/>
</dbReference>
<keyword evidence="6" id="KW-0482">Metalloprotease</keyword>
<feature type="signal peptide" evidence="8">
    <location>
        <begin position="1"/>
        <end position="33"/>
    </location>
</feature>
<dbReference type="Proteomes" id="UP000655410">
    <property type="component" value="Unassembled WGS sequence"/>
</dbReference>
<evidence type="ECO:0000256" key="6">
    <source>
        <dbReference type="ARBA" id="ARBA00023049"/>
    </source>
</evidence>
<gene>
    <name evidence="10" type="ORF">GCM10011584_32210</name>
</gene>
<keyword evidence="4" id="KW-0378">Hydrolase</keyword>
<dbReference type="Gene3D" id="6.10.250.3150">
    <property type="match status" value="1"/>
</dbReference>
<feature type="domain" description="M23ase beta-sheet core" evidence="9">
    <location>
        <begin position="318"/>
        <end position="418"/>
    </location>
</feature>
<keyword evidence="2" id="KW-0645">Protease</keyword>
<reference evidence="11" key="1">
    <citation type="journal article" date="2019" name="Int. J. Syst. Evol. Microbiol.">
        <title>The Global Catalogue of Microorganisms (GCM) 10K type strain sequencing project: providing services to taxonomists for standard genome sequencing and annotation.</title>
        <authorList>
            <consortium name="The Broad Institute Genomics Platform"/>
            <consortium name="The Broad Institute Genome Sequencing Center for Infectious Disease"/>
            <person name="Wu L."/>
            <person name="Ma J."/>
        </authorList>
    </citation>
    <scope>NUCLEOTIDE SEQUENCE [LARGE SCALE GENOMIC DNA]</scope>
    <source>
        <strain evidence="11">CGMCC 4.7371</strain>
    </source>
</reference>
<evidence type="ECO:0000256" key="7">
    <source>
        <dbReference type="SAM" id="MobiDB-lite"/>
    </source>
</evidence>
<evidence type="ECO:0000256" key="4">
    <source>
        <dbReference type="ARBA" id="ARBA00022801"/>
    </source>
</evidence>
<proteinExistence type="predicted"/>
<dbReference type="RefSeq" id="WP_188785054.1">
    <property type="nucleotide sequence ID" value="NZ_BMNI01000012.1"/>
</dbReference>
<feature type="region of interest" description="Disordered" evidence="7">
    <location>
        <begin position="35"/>
        <end position="60"/>
    </location>
</feature>
<evidence type="ECO:0000256" key="1">
    <source>
        <dbReference type="ARBA" id="ARBA00001947"/>
    </source>
</evidence>
<dbReference type="PANTHER" id="PTHR21666:SF288">
    <property type="entry name" value="CELL DIVISION PROTEIN YTFB"/>
    <property type="match status" value="1"/>
</dbReference>
<dbReference type="InterPro" id="IPR016047">
    <property type="entry name" value="M23ase_b-sheet_dom"/>
</dbReference>
<name>A0ABQ2NEG2_9ACTN</name>
<accession>A0ABQ2NEG2</accession>
<evidence type="ECO:0000313" key="11">
    <source>
        <dbReference type="Proteomes" id="UP000655410"/>
    </source>
</evidence>
<dbReference type="Gene3D" id="2.70.70.10">
    <property type="entry name" value="Glucose Permease (Domain IIA)"/>
    <property type="match status" value="1"/>
</dbReference>
<dbReference type="CDD" id="cd12797">
    <property type="entry name" value="M23_peptidase"/>
    <property type="match status" value="1"/>
</dbReference>
<organism evidence="10 11">
    <name type="scientific">Nocardioides phosphati</name>
    <dbReference type="NCBI Taxonomy" id="1867775"/>
    <lineage>
        <taxon>Bacteria</taxon>
        <taxon>Bacillati</taxon>
        <taxon>Actinomycetota</taxon>
        <taxon>Actinomycetes</taxon>
        <taxon>Propionibacteriales</taxon>
        <taxon>Nocardioidaceae</taxon>
        <taxon>Nocardioides</taxon>
    </lineage>
</organism>
<keyword evidence="5" id="KW-0862">Zinc</keyword>
<evidence type="ECO:0000259" key="9">
    <source>
        <dbReference type="Pfam" id="PF01551"/>
    </source>
</evidence>
<keyword evidence="11" id="KW-1185">Reference proteome</keyword>
<dbReference type="EMBL" id="BMNI01000012">
    <property type="protein sequence ID" value="GGO93461.1"/>
    <property type="molecule type" value="Genomic_DNA"/>
</dbReference>
<comment type="caution">
    <text evidence="10">The sequence shown here is derived from an EMBL/GenBank/DDBJ whole genome shotgun (WGS) entry which is preliminary data.</text>
</comment>
<dbReference type="InterPro" id="IPR011055">
    <property type="entry name" value="Dup_hybrid_motif"/>
</dbReference>
<protein>
    <submittedName>
        <fullName evidence="10">Metalloendopeptidase</fullName>
    </submittedName>
</protein>
<sequence>MAGPFPFANHRRLGALLLASVATMALTTPLASAKDDLKDKQKQVHRQVTHAQSELEDSSAASARATAALHHAEASLHTATSRLHATRVALHAARVRDEKMQAALATAVHNLAVAQQELADGRQRVADQKDAIAAYVTSVYEQGDPRLLGFAAVADAGDPGDMTRAIAFNESYTAREDAVLTGLETAERELAAREQQVETRKAEVAASRAAAAANLQEKAALEKRSAAETAKVQSLVDRRAAIQHRAARAKAADRAALAHLKAKEDHISAMLRRRAAAEIRKHGGNYADGPGYLSAPASGPITSPFGWRIHPIFHTRMFHNGIDFGVGCGQPLRAPADGVVVARGGGDWDPSGNYMFIDLGVHGGVGLSTSYSHASRYIVGVGQHVRRGQTIGYVGDTGWATGCHLHWTVKENGVDVDPMKWL</sequence>
<dbReference type="InterPro" id="IPR050570">
    <property type="entry name" value="Cell_wall_metabolism_enzyme"/>
</dbReference>
<evidence type="ECO:0000256" key="3">
    <source>
        <dbReference type="ARBA" id="ARBA00022723"/>
    </source>
</evidence>
<dbReference type="Pfam" id="PF01551">
    <property type="entry name" value="Peptidase_M23"/>
    <property type="match status" value="1"/>
</dbReference>
<comment type="cofactor">
    <cofactor evidence="1">
        <name>Zn(2+)</name>
        <dbReference type="ChEBI" id="CHEBI:29105"/>
    </cofactor>
</comment>
<feature type="chain" id="PRO_5046023349" evidence="8">
    <location>
        <begin position="34"/>
        <end position="422"/>
    </location>
</feature>
<evidence type="ECO:0000256" key="5">
    <source>
        <dbReference type="ARBA" id="ARBA00022833"/>
    </source>
</evidence>
<evidence type="ECO:0000313" key="10">
    <source>
        <dbReference type="EMBL" id="GGO93461.1"/>
    </source>
</evidence>
<evidence type="ECO:0000256" key="8">
    <source>
        <dbReference type="SAM" id="SignalP"/>
    </source>
</evidence>
<evidence type="ECO:0000256" key="2">
    <source>
        <dbReference type="ARBA" id="ARBA00022670"/>
    </source>
</evidence>
<keyword evidence="8" id="KW-0732">Signal</keyword>
<dbReference type="PANTHER" id="PTHR21666">
    <property type="entry name" value="PEPTIDASE-RELATED"/>
    <property type="match status" value="1"/>
</dbReference>